<sequence>MQPSIGSVLRLPSYAPAPLHSLPDLARSLNVAHVFVKDESSLFGLPSFKILGASWAIHRALAVKTDLPLTTTLDEVGKAARAKGVDLVTCSERNWGRAVARMGKILGAPVTVLISENMDESTKEKIASEGAKIVFNPGK</sequence>
<reference evidence="2" key="1">
    <citation type="submission" date="2022-11" db="EMBL/GenBank/DDBJ databases">
        <title>Chromosomal genome sequence assembly and mating type (MAT) locus characterization of the leprose asexual lichenized fungus Lepraria neglecta (Nyl.) Erichsen.</title>
        <authorList>
            <person name="Allen J.L."/>
            <person name="Pfeffer B."/>
        </authorList>
    </citation>
    <scope>NUCLEOTIDE SEQUENCE</scope>
    <source>
        <strain evidence="2">Allen 5258</strain>
    </source>
</reference>
<evidence type="ECO:0000313" key="2">
    <source>
        <dbReference type="EMBL" id="KAK3175368.1"/>
    </source>
</evidence>
<dbReference type="Gene3D" id="3.40.50.1100">
    <property type="match status" value="1"/>
</dbReference>
<organism evidence="2 3">
    <name type="scientific">Lepraria neglecta</name>
    <dbReference type="NCBI Taxonomy" id="209136"/>
    <lineage>
        <taxon>Eukaryota</taxon>
        <taxon>Fungi</taxon>
        <taxon>Dikarya</taxon>
        <taxon>Ascomycota</taxon>
        <taxon>Pezizomycotina</taxon>
        <taxon>Lecanoromycetes</taxon>
        <taxon>OSLEUM clade</taxon>
        <taxon>Lecanoromycetidae</taxon>
        <taxon>Lecanorales</taxon>
        <taxon>Lecanorineae</taxon>
        <taxon>Stereocaulaceae</taxon>
        <taxon>Lepraria</taxon>
    </lineage>
</organism>
<accession>A0AAE0DQ39</accession>
<keyword evidence="3" id="KW-1185">Reference proteome</keyword>
<evidence type="ECO:0000259" key="1">
    <source>
        <dbReference type="Pfam" id="PF00291"/>
    </source>
</evidence>
<dbReference type="SUPFAM" id="SSF53686">
    <property type="entry name" value="Tryptophan synthase beta subunit-like PLP-dependent enzymes"/>
    <property type="match status" value="1"/>
</dbReference>
<dbReference type="InterPro" id="IPR036052">
    <property type="entry name" value="TrpB-like_PALP_sf"/>
</dbReference>
<gene>
    <name evidence="2" type="ORF">OEA41_002615</name>
</gene>
<comment type="caution">
    <text evidence="2">The sequence shown here is derived from an EMBL/GenBank/DDBJ whole genome shotgun (WGS) entry which is preliminary data.</text>
</comment>
<dbReference type="EMBL" id="JASNWA010000006">
    <property type="protein sequence ID" value="KAK3175368.1"/>
    <property type="molecule type" value="Genomic_DNA"/>
</dbReference>
<dbReference type="PANTHER" id="PTHR42937">
    <property type="match status" value="1"/>
</dbReference>
<evidence type="ECO:0000313" key="3">
    <source>
        <dbReference type="Proteomes" id="UP001276659"/>
    </source>
</evidence>
<proteinExistence type="predicted"/>
<feature type="domain" description="Tryptophan synthase beta chain-like PALP" evidence="1">
    <location>
        <begin position="13"/>
        <end position="136"/>
    </location>
</feature>
<dbReference type="Proteomes" id="UP001276659">
    <property type="component" value="Unassembled WGS sequence"/>
</dbReference>
<dbReference type="InterPro" id="IPR001926">
    <property type="entry name" value="TrpB-like_PALP"/>
</dbReference>
<protein>
    <recommendedName>
        <fullName evidence="1">Tryptophan synthase beta chain-like PALP domain-containing protein</fullName>
    </recommendedName>
</protein>
<dbReference type="AlphaFoldDB" id="A0AAE0DQ39"/>
<name>A0AAE0DQ39_9LECA</name>
<dbReference type="PANTHER" id="PTHR42937:SF1">
    <property type="entry name" value="DIAMINOPROPIONATE AMMONIA-LYASE"/>
    <property type="match status" value="1"/>
</dbReference>
<dbReference type="Pfam" id="PF00291">
    <property type="entry name" value="PALP"/>
    <property type="match status" value="1"/>
</dbReference>